<evidence type="ECO:0000313" key="7">
    <source>
        <dbReference type="Proteomes" id="UP000664882"/>
    </source>
</evidence>
<name>A0ABS3NGS9_9GAMM</name>
<keyword evidence="2" id="KW-0812">Transmembrane</keyword>
<proteinExistence type="predicted"/>
<evidence type="ECO:0000256" key="1">
    <source>
        <dbReference type="ARBA" id="ARBA00004167"/>
    </source>
</evidence>
<evidence type="ECO:0000259" key="5">
    <source>
        <dbReference type="Pfam" id="PF04357"/>
    </source>
</evidence>
<keyword evidence="3" id="KW-1133">Transmembrane helix</keyword>
<gene>
    <name evidence="6" type="ORF">J3U76_09145</name>
</gene>
<protein>
    <submittedName>
        <fullName evidence="6">Translocation/assembly module TamB</fullName>
    </submittedName>
</protein>
<dbReference type="PANTHER" id="PTHR36985">
    <property type="entry name" value="TRANSLOCATION AND ASSEMBLY MODULE SUBUNIT TAMB"/>
    <property type="match status" value="1"/>
</dbReference>
<comment type="subcellular location">
    <subcellularLocation>
        <location evidence="1">Membrane</location>
        <topology evidence="1">Single-pass membrane protein</topology>
    </subcellularLocation>
</comment>
<dbReference type="PANTHER" id="PTHR36985:SF1">
    <property type="entry name" value="TRANSLOCATION AND ASSEMBLY MODULE SUBUNIT TAMB"/>
    <property type="match status" value="1"/>
</dbReference>
<feature type="domain" description="Translocation and assembly module TamB C-terminal" evidence="5">
    <location>
        <begin position="890"/>
        <end position="1227"/>
    </location>
</feature>
<evidence type="ECO:0000313" key="6">
    <source>
        <dbReference type="EMBL" id="MBO1519789.1"/>
    </source>
</evidence>
<organism evidence="6 7">
    <name type="scientific">Oceanisphaera pacifica</name>
    <dbReference type="NCBI Taxonomy" id="2818389"/>
    <lineage>
        <taxon>Bacteria</taxon>
        <taxon>Pseudomonadati</taxon>
        <taxon>Pseudomonadota</taxon>
        <taxon>Gammaproteobacteria</taxon>
        <taxon>Aeromonadales</taxon>
        <taxon>Aeromonadaceae</taxon>
        <taxon>Oceanisphaera</taxon>
    </lineage>
</organism>
<dbReference type="Pfam" id="PF04357">
    <property type="entry name" value="TamB"/>
    <property type="match status" value="1"/>
</dbReference>
<reference evidence="6 7" key="1">
    <citation type="submission" date="2021-03" db="EMBL/GenBank/DDBJ databases">
        <title>Oceanisphaera sp. nov., isolated from the intestine.</title>
        <authorList>
            <person name="Zhao L.-H."/>
            <person name="Shi L.-F."/>
        </authorList>
    </citation>
    <scope>NUCLEOTIDE SEQUENCE [LARGE SCALE GENOMIC DNA]</scope>
    <source>
        <strain evidence="6 7">DM8</strain>
    </source>
</reference>
<evidence type="ECO:0000256" key="2">
    <source>
        <dbReference type="ARBA" id="ARBA00022692"/>
    </source>
</evidence>
<dbReference type="RefSeq" id="WP_208005662.1">
    <property type="nucleotide sequence ID" value="NZ_JAGDFX010000009.1"/>
</dbReference>
<dbReference type="Proteomes" id="UP000664882">
    <property type="component" value="Unassembled WGS sequence"/>
</dbReference>
<evidence type="ECO:0000256" key="3">
    <source>
        <dbReference type="ARBA" id="ARBA00022989"/>
    </source>
</evidence>
<keyword evidence="7" id="KW-1185">Reference proteome</keyword>
<accession>A0ABS3NGS9</accession>
<sequence>MMLTRIISTFVVSVCLLLMLVFSLLFTQTGNQWLWGIAKEQVSGLEGTLESGQLGQGWHFSELRFEQDSLAFSARDITLGWQLGKLLERRFWLQELVAEDIEVTIKDFAEAKEEEPTEPLGQFSPPVRVDLDNIQANNVKISLPGQTIAWQRLQVAMHWDNEAMVITGPNMEGLTLTLNSQDDAPPPPEPTTDDVASALVLPEVVLPFPIKLRDFKLTNSQLIQNGQVQALHALVLEVEGKDSTINIVNAELDHEMAVLKLGGNITLTQDYPLNLALNGMVREPLMDGQLDGQSVALTLSDSLAKLKGNLVLGGVLKAHAALAAEPLDPKLPFDFSLNWQQLGWPFNDPQWRLEQGQLSLKGRLEDYRLSLTSEAMGPDLPAIGLKLAANGDLSQANIAPLTLTLPRGEAKVEGKVNWSNGVNWQGILALADVDPGAFVAGMDGQLNGQLATQFALQGEQWQLDATPDIRGSLRDYPLSLTGQVSLDQALQGNINQLQLKNGDNRLTVNGQISERWQLNGVLSAPNLAVYAPGLYGDLAGDIQVRGALKAPELQANIKGKKAGFNDNEARDISLQAKATLGENLAGNVKFTIDRIRAGSMTMQSLKLTGSGTQANHQLDFSVKGDPLAAEFGLTGSVNDGGWRGRLNKGVLDSRLDRWSLQQPWVMSVQDATFTAQPHCWGSLAASLCFDAMSASAEQGKLGFNMRNLDLARLKPFFPEGFSWEAILAGQVQLEWQNGIPKLNANISTPPGTFVSSDTRLDYQTLSLTSDMTDNRLTSALAFRSTTLGQLNLNANVADLNSERALSGQLDIEQLKLDWLAPLLPEVARLQGTLAGQGRLEGTLAKPLLFGNIKLSGGEVDTYSDMVTVRDFTTELDIRGSQASITGQLKVGDGPLNINGDLDWRTLPVNGEIRLKGRNLEAGYPGMGRVRVSPDMQVILGEKAEVRGEIVIPWARIEVKKLPESAVGVSSDVVVVQPSGVIPETAPSLPLDMRIQVRLTDDVRLEAFGLDTLLEGKLNIVQNPNRPMRSNGEIRLIEGKFKAYGQNLLIRDGSILFSGPLDVPNLRVEAIRNPSSMSDSTITVGVKVTGNASQPKLEVFSEPSMPQAEQLSYLLRGRGLDGDGDSDGNALVQSMLLGVGVSTVGGVVSNVGEALGLQDVSLDTGGSGDDTEVNISAYVLPGLQIGYGVGVFSSIGELRLRYELLPRLYLQAASGLNQAIDLFYRFEF</sequence>
<evidence type="ECO:0000256" key="4">
    <source>
        <dbReference type="ARBA" id="ARBA00023136"/>
    </source>
</evidence>
<keyword evidence="4" id="KW-0472">Membrane</keyword>
<dbReference type="InterPro" id="IPR007452">
    <property type="entry name" value="TamB_C"/>
</dbReference>
<dbReference type="EMBL" id="JAGDFX010000009">
    <property type="protein sequence ID" value="MBO1519789.1"/>
    <property type="molecule type" value="Genomic_DNA"/>
</dbReference>
<comment type="caution">
    <text evidence="6">The sequence shown here is derived from an EMBL/GenBank/DDBJ whole genome shotgun (WGS) entry which is preliminary data.</text>
</comment>